<gene>
    <name evidence="11" type="ORF">HHUSO_G8936</name>
</gene>
<evidence type="ECO:0000259" key="10">
    <source>
        <dbReference type="PROSITE" id="PS51049"/>
    </source>
</evidence>
<keyword evidence="12" id="KW-1185">Reference proteome</keyword>
<keyword evidence="3 9" id="KW-1133">Transmembrane helix</keyword>
<comment type="subcellular location">
    <subcellularLocation>
        <location evidence="6">Nucleus outer membrane</location>
        <topology evidence="6">Single-pass type IV membrane protein</topology>
    </subcellularLocation>
</comment>
<proteinExistence type="inferred from homology"/>
<evidence type="ECO:0000256" key="3">
    <source>
        <dbReference type="ARBA" id="ARBA00022989"/>
    </source>
</evidence>
<evidence type="ECO:0000256" key="5">
    <source>
        <dbReference type="ARBA" id="ARBA00023242"/>
    </source>
</evidence>
<dbReference type="SMART" id="SM00150">
    <property type="entry name" value="SPEC"/>
    <property type="match status" value="2"/>
</dbReference>
<dbReference type="CDD" id="cd00176">
    <property type="entry name" value="SPEC"/>
    <property type="match status" value="1"/>
</dbReference>
<feature type="region of interest" description="Disordered" evidence="8">
    <location>
        <begin position="565"/>
        <end position="587"/>
    </location>
</feature>
<feature type="domain" description="KASH" evidence="10">
    <location>
        <begin position="602"/>
        <end position="660"/>
    </location>
</feature>
<comment type="similarity">
    <text evidence="1">Belongs to the nesprin family.</text>
</comment>
<dbReference type="InterPro" id="IPR018159">
    <property type="entry name" value="Spectrin/alpha-actinin"/>
</dbReference>
<evidence type="ECO:0000256" key="6">
    <source>
        <dbReference type="ARBA" id="ARBA00046312"/>
    </source>
</evidence>
<evidence type="ECO:0000256" key="8">
    <source>
        <dbReference type="SAM" id="MobiDB-lite"/>
    </source>
</evidence>
<feature type="topological domain" description="Cytoplasmic" evidence="7">
    <location>
        <begin position="1"/>
        <end position="610"/>
    </location>
</feature>
<protein>
    <submittedName>
        <fullName evidence="11">Nesprin-2-like</fullName>
    </submittedName>
</protein>
<dbReference type="Pfam" id="PF10541">
    <property type="entry name" value="KASH"/>
    <property type="match status" value="1"/>
</dbReference>
<dbReference type="PROSITE" id="PS51049">
    <property type="entry name" value="KASH"/>
    <property type="match status" value="1"/>
</dbReference>
<dbReference type="SUPFAM" id="SSF46966">
    <property type="entry name" value="Spectrin repeat"/>
    <property type="match status" value="2"/>
</dbReference>
<dbReference type="PANTHER" id="PTHR21640:SF1">
    <property type="entry name" value="NESPRIN-4"/>
    <property type="match status" value="1"/>
</dbReference>
<evidence type="ECO:0000256" key="9">
    <source>
        <dbReference type="SAM" id="Phobius"/>
    </source>
</evidence>
<evidence type="ECO:0000313" key="11">
    <source>
        <dbReference type="EMBL" id="KAK6487685.1"/>
    </source>
</evidence>
<feature type="topological domain" description="Perinuclear space" evidence="7">
    <location>
        <begin position="632"/>
        <end position="660"/>
    </location>
</feature>
<evidence type="ECO:0000256" key="7">
    <source>
        <dbReference type="PROSITE-ProRule" id="PRU00385"/>
    </source>
</evidence>
<evidence type="ECO:0000256" key="4">
    <source>
        <dbReference type="ARBA" id="ARBA00023136"/>
    </source>
</evidence>
<name>A0ABR0ZS88_HUSHU</name>
<sequence length="660" mass="74444">MKIRPTRVLLKAKPLPNNDPVFVSVIHRNNNPTEDLRMEAESVEVPRAGLTQAGCPLSPPLPLLSPSPAHPASLPEIHSNIPAKQIEEGDSCCCTVSISSVEKHIQQEQKWQLWHEFIHAYSRFNDWLRLAESMASSPNSAHVLYITAKKELKQFEVLQREIQARLLELESLILQYCRLAKGAGLGECGRLHGIIQDASLRWDDLNKRTASICRRLQHFVKQREELDSEQENIAVGLAEMDLRLTEVEHSSGCNVADKMEQLQAFHQAVYENAERMNRLLVQGERSIQRSEPQDAVEIEDSLQELLLYCTQVFEGVGRLYTRLLSLRLVFEDGWMSGSNCLSVLWEDEGIYDRSSPCDPQPLTPSVRTGSRRDSLPLEWDPSVDVGESTSHDDTDSSYFSTITGLHHFEVLSEEPSTKRSSSLSSLRFHMETDPAENSSVEWRDTRQPVLTAVPGALVLGVSSEVCSSSRSFVSAGHCPATEPFTFDPERICAWLGQTEPVLEHTRNFSEETDGRADHGKQEALWDQCLPPRDTGVCSVEARSLLLNPGAFSSVPVWSRRKPKNQFREKKQSFPHQSQARTEHKSEEIDPARSRRLLWVLKTSLSYRLVRVALLVSILLGVLGVISQILVSWKYFSSHHSNNFARSLHVMLHYVNGPPPT</sequence>
<feature type="transmembrane region" description="Helical" evidence="9">
    <location>
        <begin position="611"/>
        <end position="635"/>
    </location>
</feature>
<dbReference type="InterPro" id="IPR030268">
    <property type="entry name" value="SYNE4"/>
</dbReference>
<dbReference type="PANTHER" id="PTHR21640">
    <property type="match status" value="1"/>
</dbReference>
<evidence type="ECO:0000313" key="12">
    <source>
        <dbReference type="Proteomes" id="UP001369086"/>
    </source>
</evidence>
<evidence type="ECO:0000256" key="2">
    <source>
        <dbReference type="ARBA" id="ARBA00022692"/>
    </source>
</evidence>
<reference evidence="11 12" key="1">
    <citation type="submission" date="2021-05" db="EMBL/GenBank/DDBJ databases">
        <authorList>
            <person name="Zahm M."/>
            <person name="Klopp C."/>
            <person name="Cabau C."/>
            <person name="Kuhl H."/>
            <person name="Suciu R."/>
            <person name="Ciorpac M."/>
            <person name="Holostenco D."/>
            <person name="Gessner J."/>
            <person name="Wuertz S."/>
            <person name="Hohne C."/>
            <person name="Stock M."/>
            <person name="Gislard M."/>
            <person name="Lluch J."/>
            <person name="Milhes M."/>
            <person name="Lampietro C."/>
            <person name="Lopez Roques C."/>
            <person name="Donnadieu C."/>
            <person name="Du K."/>
            <person name="Schartl M."/>
            <person name="Guiguen Y."/>
        </authorList>
    </citation>
    <scope>NUCLEOTIDE SEQUENCE [LARGE SCALE GENOMIC DNA]</scope>
    <source>
        <strain evidence="11">Hh-F2</strain>
        <tissue evidence="11">Blood</tissue>
    </source>
</reference>
<feature type="region of interest" description="Disordered" evidence="8">
    <location>
        <begin position="354"/>
        <end position="395"/>
    </location>
</feature>
<keyword evidence="2 7" id="KW-0812">Transmembrane</keyword>
<accession>A0ABR0ZS88</accession>
<dbReference type="EMBL" id="JAHFZB010000007">
    <property type="protein sequence ID" value="KAK6487685.1"/>
    <property type="molecule type" value="Genomic_DNA"/>
</dbReference>
<keyword evidence="5" id="KW-0539">Nucleus</keyword>
<dbReference type="InterPro" id="IPR012315">
    <property type="entry name" value="KASH"/>
</dbReference>
<organism evidence="11 12">
    <name type="scientific">Huso huso</name>
    <name type="common">Beluga</name>
    <name type="synonym">Acipenser huso</name>
    <dbReference type="NCBI Taxonomy" id="61971"/>
    <lineage>
        <taxon>Eukaryota</taxon>
        <taxon>Metazoa</taxon>
        <taxon>Chordata</taxon>
        <taxon>Craniata</taxon>
        <taxon>Vertebrata</taxon>
        <taxon>Euteleostomi</taxon>
        <taxon>Actinopterygii</taxon>
        <taxon>Chondrostei</taxon>
        <taxon>Acipenseriformes</taxon>
        <taxon>Acipenseridae</taxon>
        <taxon>Huso</taxon>
    </lineage>
</organism>
<evidence type="ECO:0000256" key="1">
    <source>
        <dbReference type="ARBA" id="ARBA00008619"/>
    </source>
</evidence>
<dbReference type="Proteomes" id="UP001369086">
    <property type="component" value="Unassembled WGS sequence"/>
</dbReference>
<comment type="caution">
    <text evidence="11">The sequence shown here is derived from an EMBL/GenBank/DDBJ whole genome shotgun (WGS) entry which is preliminary data.</text>
</comment>
<dbReference type="Gene3D" id="1.20.58.60">
    <property type="match status" value="2"/>
</dbReference>
<keyword evidence="4 7" id="KW-0472">Membrane</keyword>
<dbReference type="SMART" id="SM01249">
    <property type="entry name" value="KASH"/>
    <property type="match status" value="1"/>
</dbReference>